<feature type="compositionally biased region" description="Polar residues" evidence="1">
    <location>
        <begin position="546"/>
        <end position="556"/>
    </location>
</feature>
<feature type="compositionally biased region" description="Low complexity" evidence="1">
    <location>
        <begin position="347"/>
        <end position="362"/>
    </location>
</feature>
<feature type="compositionally biased region" description="Gly residues" evidence="1">
    <location>
        <begin position="982"/>
        <end position="994"/>
    </location>
</feature>
<dbReference type="Proteomes" id="UP000218209">
    <property type="component" value="Unassembled WGS sequence"/>
</dbReference>
<evidence type="ECO:0000313" key="3">
    <source>
        <dbReference type="EMBL" id="OSX80080.1"/>
    </source>
</evidence>
<feature type="compositionally biased region" description="Basic residues" evidence="1">
    <location>
        <begin position="1"/>
        <end position="10"/>
    </location>
</feature>
<feature type="compositionally biased region" description="Low complexity" evidence="1">
    <location>
        <begin position="586"/>
        <end position="597"/>
    </location>
</feature>
<sequence>MENSAHRRAHGAASVADCQSAAKEPPGSSASAELLVVTVAAAAVIVVIIVVVVVVVVNRYLHPRPPARASRLDGGLDWPRCRAARLDNGGRRGVGNGHRFQLWRHRRQARGCRRHRPTIDGWRRRRRYRQRQSCVGRRCQAGGFHLDGGDRARARVVDRNRSPAGWRDDRRGRRAGRGGGCHRSDRRRPRGRQRHRRRHGRRGRRPQRNGRGGGDGGRRQVAVGACHRGSFGLDRRARRWRGQRRRRWRLLPRRRRPRERRVGGTRPPRPPPRHRRARPRLAVEKRRRRQRRTLRRRRRRRSRRHRRVRLTRVLCSWRGAGNHPRAADDPASAARDARRLATGCDGGAPPASGSSSPLLSSEELVDPSAEMDASSCSPKLSTVYALKGPSEDVLPPLPIPLTSSSGWPSRPTGTPSPPLPSVGTGGRPAAAPMSDAATAAAAAAAAAASVAAARPAAAAAATSAGVDVRPPGGCRYGGKRRRVGRRRPVAPLLGRFPLELLLVLLVDTPTRECDNENRVGSRQTNQTKQGKKVSRPFHTTAGRQDGSVTSALSPEQGQPPAVKHRPPLPTLTAHTLSNGVPMPGDAKNAAVAAADSPPIAPPAPLAPGMPAKGMDDGKGMEPGVPQYGIPPGGGPSALVKYAGPAAPGTGGADACGRQRWGAGTPDVDGTPYASTSAGVRGSPWPCIRPGWWPPYSTGDVTFIGAEATGPCAAPAIMPGAWSRLGVPSCAMPPGARCRPDASIDAPRKADVAGGRPAMPIMPAEAAAGPTAATAAGAPGGAWPGGSGWWPSPTATAAAAAAAAAAADPPCPPAAACAPRCAGSPAETVANICAALMRWILARFLSSFRSNSVMRLACCTTTASRRDLRTRITSSVTWSTASGGRGGSSSRCRRRHLAVPNAAARRGGGRSGRPHGRTYTRRRRRHTVRSRTSRWGRCSISGRFPLHSMQVPPPLHSPPGGRRRRHPGGGGRHAPDDRRTADAGGGGKHGRGAGACGSSSGNSNK</sequence>
<feature type="compositionally biased region" description="Basic residues" evidence="1">
    <location>
        <begin position="911"/>
        <end position="933"/>
    </location>
</feature>
<feature type="region of interest" description="Disordered" evidence="1">
    <location>
        <begin position="319"/>
        <end position="376"/>
    </location>
</feature>
<keyword evidence="4" id="KW-1185">Reference proteome</keyword>
<reference evidence="3 4" key="1">
    <citation type="submission" date="2017-03" db="EMBL/GenBank/DDBJ databases">
        <title>WGS assembly of Porphyra umbilicalis.</title>
        <authorList>
            <person name="Brawley S.H."/>
            <person name="Blouin N.A."/>
            <person name="Ficko-Blean E."/>
            <person name="Wheeler G.L."/>
            <person name="Lohr M."/>
            <person name="Goodson H.V."/>
            <person name="Jenkins J.W."/>
            <person name="Blaby-Haas C.E."/>
            <person name="Helliwell K.E."/>
            <person name="Chan C."/>
            <person name="Marriage T."/>
            <person name="Bhattacharya D."/>
            <person name="Klein A.S."/>
            <person name="Badis Y."/>
            <person name="Brodie J."/>
            <person name="Cao Y."/>
            <person name="Collen J."/>
            <person name="Dittami S.M."/>
            <person name="Gachon C.M."/>
            <person name="Green B.R."/>
            <person name="Karpowicz S."/>
            <person name="Kim J.W."/>
            <person name="Kudahl U."/>
            <person name="Lin S."/>
            <person name="Michel G."/>
            <person name="Mittag M."/>
            <person name="Olson B.J."/>
            <person name="Pangilinan J."/>
            <person name="Peng Y."/>
            <person name="Qiu H."/>
            <person name="Shu S."/>
            <person name="Singer J.T."/>
            <person name="Smith A.G."/>
            <person name="Sprecher B.N."/>
            <person name="Wagner V."/>
            <person name="Wang W."/>
            <person name="Wang Z.-Y."/>
            <person name="Yan J."/>
            <person name="Yarish C."/>
            <person name="Zoeuner-Riek S."/>
            <person name="Zhuang Y."/>
            <person name="Zou Y."/>
            <person name="Lindquist E.A."/>
            <person name="Grimwood J."/>
            <person name="Barry K."/>
            <person name="Rokhsar D.S."/>
            <person name="Schmutz J."/>
            <person name="Stiller J.W."/>
            <person name="Grossman A.R."/>
            <person name="Prochnik S.E."/>
        </authorList>
    </citation>
    <scope>NUCLEOTIDE SEQUENCE [LARGE SCALE GENOMIC DNA]</scope>
    <source>
        <strain evidence="3">4086291</strain>
    </source>
</reference>
<feature type="compositionally biased region" description="Basic and acidic residues" evidence="1">
    <location>
        <begin position="155"/>
        <end position="171"/>
    </location>
</feature>
<feature type="compositionally biased region" description="Basic residues" evidence="1">
    <location>
        <begin position="184"/>
        <end position="208"/>
    </location>
</feature>
<dbReference type="AlphaFoldDB" id="A0A1X6PH00"/>
<name>A0A1X6PH00_PORUM</name>
<evidence type="ECO:0000256" key="2">
    <source>
        <dbReference type="SAM" id="Phobius"/>
    </source>
</evidence>
<keyword evidence="2" id="KW-1133">Transmembrane helix</keyword>
<keyword evidence="2" id="KW-0812">Transmembrane</keyword>
<feature type="region of interest" description="Disordered" evidence="1">
    <location>
        <begin position="155"/>
        <end position="228"/>
    </location>
</feature>
<accession>A0A1X6PH00</accession>
<gene>
    <name evidence="3" type="ORF">BU14_0060s0045</name>
</gene>
<feature type="transmembrane region" description="Helical" evidence="2">
    <location>
        <begin position="34"/>
        <end position="61"/>
    </location>
</feature>
<feature type="region of interest" description="Disordered" evidence="1">
    <location>
        <begin position="513"/>
        <end position="606"/>
    </location>
</feature>
<protein>
    <submittedName>
        <fullName evidence="3">Uncharacterized protein</fullName>
    </submittedName>
</protein>
<feature type="region of interest" description="Disordered" evidence="1">
    <location>
        <begin position="391"/>
        <end position="430"/>
    </location>
</feature>
<feature type="compositionally biased region" description="Basic residues" evidence="1">
    <location>
        <begin position="271"/>
        <end position="306"/>
    </location>
</feature>
<organism evidence="3 4">
    <name type="scientific">Porphyra umbilicalis</name>
    <name type="common">Purple laver</name>
    <name type="synonym">Red alga</name>
    <dbReference type="NCBI Taxonomy" id="2786"/>
    <lineage>
        <taxon>Eukaryota</taxon>
        <taxon>Rhodophyta</taxon>
        <taxon>Bangiophyceae</taxon>
        <taxon>Bangiales</taxon>
        <taxon>Bangiaceae</taxon>
        <taxon>Porphyra</taxon>
    </lineage>
</organism>
<feature type="region of interest" description="Disordered" evidence="1">
    <location>
        <begin position="876"/>
        <end position="1004"/>
    </location>
</feature>
<evidence type="ECO:0000313" key="4">
    <source>
        <dbReference type="Proteomes" id="UP000218209"/>
    </source>
</evidence>
<feature type="region of interest" description="Disordered" evidence="1">
    <location>
        <begin position="251"/>
        <end position="306"/>
    </location>
</feature>
<proteinExistence type="predicted"/>
<feature type="compositionally biased region" description="Low complexity" evidence="1">
    <location>
        <begin position="995"/>
        <end position="1004"/>
    </location>
</feature>
<feature type="region of interest" description="Disordered" evidence="1">
    <location>
        <begin position="1"/>
        <end position="23"/>
    </location>
</feature>
<dbReference type="EMBL" id="KV918781">
    <property type="protein sequence ID" value="OSX80080.1"/>
    <property type="molecule type" value="Genomic_DNA"/>
</dbReference>
<evidence type="ECO:0000256" key="1">
    <source>
        <dbReference type="SAM" id="MobiDB-lite"/>
    </source>
</evidence>
<keyword evidence="2" id="KW-0472">Membrane</keyword>